<proteinExistence type="predicted"/>
<feature type="transmembrane region" description="Helical" evidence="2">
    <location>
        <begin position="168"/>
        <end position="190"/>
    </location>
</feature>
<gene>
    <name evidence="3" type="ORF">M5J20_02865</name>
</gene>
<evidence type="ECO:0000256" key="2">
    <source>
        <dbReference type="SAM" id="Phobius"/>
    </source>
</evidence>
<organism evidence="3 4">
    <name type="scientific">Corynebacterium stercoris</name>
    <dbReference type="NCBI Taxonomy" id="2943490"/>
    <lineage>
        <taxon>Bacteria</taxon>
        <taxon>Bacillati</taxon>
        <taxon>Actinomycetota</taxon>
        <taxon>Actinomycetes</taxon>
        <taxon>Mycobacteriales</taxon>
        <taxon>Corynebacteriaceae</taxon>
        <taxon>Corynebacterium</taxon>
    </lineage>
</organism>
<sequence length="291" mass="33177">MEVWQLDHPTYGLIEVRQGFDAEFRELYDDWPGDTTENGVWLPADAPIWARARTWIKNPPRRLEISVDGEMQHRYESLESARVPLFGQGKPELTVMTGLGTDRAKPHLKITMSPFKELLQIEFREGPTIVEFEPPAGSRGERRHEMMQSSTFRRTAIPMAEGLSKGGFALLALLLAPVFARVIAWIAGLLPDWELPEIHPPQVELPVPELPQVELPLPNWSFPDIDLPEMPAWVQWLAEYAEIWLPVVMGIAVGIIALRNHRKSEQQKAQWKSQEPAHEEPAQEAPPREET</sequence>
<dbReference type="Proteomes" id="UP001204000">
    <property type="component" value="Unassembled WGS sequence"/>
</dbReference>
<comment type="caution">
    <text evidence="3">The sequence shown here is derived from an EMBL/GenBank/DDBJ whole genome shotgun (WGS) entry which is preliminary data.</text>
</comment>
<feature type="region of interest" description="Disordered" evidence="1">
    <location>
        <begin position="266"/>
        <end position="291"/>
    </location>
</feature>
<keyword evidence="2" id="KW-1133">Transmembrane helix</keyword>
<protein>
    <submittedName>
        <fullName evidence="3">Uncharacterized protein</fullName>
    </submittedName>
</protein>
<keyword evidence="4" id="KW-1185">Reference proteome</keyword>
<evidence type="ECO:0000256" key="1">
    <source>
        <dbReference type="SAM" id="MobiDB-lite"/>
    </source>
</evidence>
<feature type="compositionally biased region" description="Basic and acidic residues" evidence="1">
    <location>
        <begin position="275"/>
        <end position="291"/>
    </location>
</feature>
<evidence type="ECO:0000313" key="3">
    <source>
        <dbReference type="EMBL" id="MCP1387134.1"/>
    </source>
</evidence>
<keyword evidence="2" id="KW-0812">Transmembrane</keyword>
<accession>A0ABT1FZD2</accession>
<dbReference type="RefSeq" id="WP_253576142.1">
    <property type="nucleotide sequence ID" value="NZ_JAMFTQ010000002.1"/>
</dbReference>
<reference evidence="3" key="1">
    <citation type="submission" date="2022-05" db="EMBL/GenBank/DDBJ databases">
        <title>Corynebacterium sp. TA-R-1 sp. nov., isolated from human feces.</title>
        <authorList>
            <person name="Shamsuzzaman M."/>
            <person name="Dahal R.H."/>
        </authorList>
    </citation>
    <scope>NUCLEOTIDE SEQUENCE</scope>
    <source>
        <strain evidence="3">TA-R-1</strain>
    </source>
</reference>
<name>A0ABT1FZD2_9CORY</name>
<dbReference type="EMBL" id="JAMFTQ010000002">
    <property type="protein sequence ID" value="MCP1387134.1"/>
    <property type="molecule type" value="Genomic_DNA"/>
</dbReference>
<feature type="transmembrane region" description="Helical" evidence="2">
    <location>
        <begin position="240"/>
        <end position="258"/>
    </location>
</feature>
<keyword evidence="2" id="KW-0472">Membrane</keyword>
<evidence type="ECO:0000313" key="4">
    <source>
        <dbReference type="Proteomes" id="UP001204000"/>
    </source>
</evidence>